<dbReference type="InterPro" id="IPR011993">
    <property type="entry name" value="PH-like_dom_sf"/>
</dbReference>
<dbReference type="OrthoDB" id="347657at2759"/>
<evidence type="ECO:0000313" key="17">
    <source>
        <dbReference type="EnsemblMetazoa" id="SCAU011296-PA"/>
    </source>
</evidence>
<feature type="domain" description="Protein kinase" evidence="16">
    <location>
        <begin position="301"/>
        <end position="638"/>
    </location>
</feature>
<dbReference type="Gene3D" id="3.30.200.20">
    <property type="entry name" value="Phosphorylase Kinase, domain 1"/>
    <property type="match status" value="1"/>
</dbReference>
<gene>
    <name evidence="17" type="primary">106094275</name>
</gene>
<comment type="similarity">
    <text evidence="2">Belongs to the protein kinase superfamily. AGC Ser/Thr protein kinase family. PDPK1 subfamily.</text>
</comment>
<dbReference type="InterPro" id="IPR008271">
    <property type="entry name" value="Ser/Thr_kinase_AS"/>
</dbReference>
<dbReference type="SUPFAM" id="SSF56112">
    <property type="entry name" value="Protein kinase-like (PK-like)"/>
    <property type="match status" value="1"/>
</dbReference>
<dbReference type="FunFam" id="1.10.510.10:FF:000587">
    <property type="entry name" value="Phosphoinositide-dependent kinase 1, isoform F"/>
    <property type="match status" value="1"/>
</dbReference>
<evidence type="ECO:0000256" key="2">
    <source>
        <dbReference type="ARBA" id="ARBA00010006"/>
    </source>
</evidence>
<dbReference type="FunFam" id="3.30.200.20:FF:000191">
    <property type="entry name" value="3-phosphoinositide-dependent protein kinase 2-like"/>
    <property type="match status" value="1"/>
</dbReference>
<feature type="compositionally biased region" description="Low complexity" evidence="15">
    <location>
        <begin position="869"/>
        <end position="910"/>
    </location>
</feature>
<dbReference type="Proteomes" id="UP000095300">
    <property type="component" value="Unassembled WGS sequence"/>
</dbReference>
<feature type="region of interest" description="Disordered" evidence="15">
    <location>
        <begin position="249"/>
        <end position="294"/>
    </location>
</feature>
<dbReference type="InterPro" id="IPR039046">
    <property type="entry name" value="PDPK1"/>
</dbReference>
<dbReference type="STRING" id="35570.A0A1I8PUN9"/>
<evidence type="ECO:0000256" key="7">
    <source>
        <dbReference type="ARBA" id="ARBA00022527"/>
    </source>
</evidence>
<dbReference type="PANTHER" id="PTHR24356">
    <property type="entry name" value="SERINE/THREONINE-PROTEIN KINASE"/>
    <property type="match status" value="1"/>
</dbReference>
<organism evidence="17 18">
    <name type="scientific">Stomoxys calcitrans</name>
    <name type="common">Stable fly</name>
    <name type="synonym">Conops calcitrans</name>
    <dbReference type="NCBI Taxonomy" id="35570"/>
    <lineage>
        <taxon>Eukaryota</taxon>
        <taxon>Metazoa</taxon>
        <taxon>Ecdysozoa</taxon>
        <taxon>Arthropoda</taxon>
        <taxon>Hexapoda</taxon>
        <taxon>Insecta</taxon>
        <taxon>Pterygota</taxon>
        <taxon>Neoptera</taxon>
        <taxon>Endopterygota</taxon>
        <taxon>Diptera</taxon>
        <taxon>Brachycera</taxon>
        <taxon>Muscomorpha</taxon>
        <taxon>Muscoidea</taxon>
        <taxon>Muscidae</taxon>
        <taxon>Stomoxys</taxon>
    </lineage>
</organism>
<dbReference type="EC" id="2.7.11.1" evidence="3"/>
<dbReference type="SMART" id="SM00220">
    <property type="entry name" value="S_TKc"/>
    <property type="match status" value="1"/>
</dbReference>
<dbReference type="InterPro" id="IPR033931">
    <property type="entry name" value="PDK1-typ_PH"/>
</dbReference>
<dbReference type="GO" id="GO:0035556">
    <property type="term" value="P:intracellular signal transduction"/>
    <property type="evidence" value="ECO:0007669"/>
    <property type="project" value="TreeGrafter"/>
</dbReference>
<proteinExistence type="inferred from homology"/>
<keyword evidence="8" id="KW-0808">Transferase</keyword>
<reference evidence="17" key="1">
    <citation type="submission" date="2020-05" db="UniProtKB">
        <authorList>
            <consortium name="EnsemblMetazoa"/>
        </authorList>
    </citation>
    <scope>IDENTIFICATION</scope>
    <source>
        <strain evidence="17">USDA</strain>
    </source>
</reference>
<dbReference type="PROSITE" id="PS00107">
    <property type="entry name" value="PROTEIN_KINASE_ATP"/>
    <property type="match status" value="1"/>
</dbReference>
<evidence type="ECO:0000256" key="6">
    <source>
        <dbReference type="ARBA" id="ARBA00022490"/>
    </source>
</evidence>
<evidence type="ECO:0000256" key="10">
    <source>
        <dbReference type="ARBA" id="ARBA00022777"/>
    </source>
</evidence>
<dbReference type="GO" id="GO:0048638">
    <property type="term" value="P:regulation of developmental growth"/>
    <property type="evidence" value="ECO:0007669"/>
    <property type="project" value="UniProtKB-ARBA"/>
</dbReference>
<comment type="subcellular location">
    <subcellularLocation>
        <location evidence="1">Cytoplasm</location>
    </subcellularLocation>
</comment>
<dbReference type="GO" id="GO:0005524">
    <property type="term" value="F:ATP binding"/>
    <property type="evidence" value="ECO:0007669"/>
    <property type="project" value="UniProtKB-UniRule"/>
</dbReference>
<evidence type="ECO:0000256" key="8">
    <source>
        <dbReference type="ARBA" id="ARBA00022679"/>
    </source>
</evidence>
<dbReference type="CDD" id="cd05581">
    <property type="entry name" value="STKc_PDK1"/>
    <property type="match status" value="1"/>
</dbReference>
<keyword evidence="18" id="KW-1185">Reference proteome</keyword>
<dbReference type="FunFam" id="2.30.29.30:FF:000324">
    <property type="entry name" value="Phosphoinositide-dependent kinase 1, isoform F"/>
    <property type="match status" value="1"/>
</dbReference>
<dbReference type="EnsemblMetazoa" id="SCAU011296-RA">
    <property type="protein sequence ID" value="SCAU011296-PA"/>
    <property type="gene ID" value="SCAU011296"/>
</dbReference>
<dbReference type="PANTHER" id="PTHR24356:SF163">
    <property type="entry name" value="3-PHOSPHOINOSITIDE-DEPENDENT PROTEIN KINASE 1-RELATED"/>
    <property type="match status" value="1"/>
</dbReference>
<protein>
    <recommendedName>
        <fullName evidence="4">3-phosphoinositide-dependent protein kinase 1</fullName>
        <ecNumber evidence="3">2.7.11.1</ecNumber>
    </recommendedName>
</protein>
<dbReference type="GO" id="GO:1901701">
    <property type="term" value="P:cellular response to oxygen-containing compound"/>
    <property type="evidence" value="ECO:0007669"/>
    <property type="project" value="UniProtKB-ARBA"/>
</dbReference>
<dbReference type="KEGG" id="scac:106094275"/>
<dbReference type="SUPFAM" id="SSF50729">
    <property type="entry name" value="PH domain-like"/>
    <property type="match status" value="1"/>
</dbReference>
<evidence type="ECO:0000259" key="16">
    <source>
        <dbReference type="PROSITE" id="PS50011"/>
    </source>
</evidence>
<dbReference type="InterPro" id="IPR017441">
    <property type="entry name" value="Protein_kinase_ATP_BS"/>
</dbReference>
<evidence type="ECO:0000256" key="5">
    <source>
        <dbReference type="ARBA" id="ARBA00022473"/>
    </source>
</evidence>
<dbReference type="Gene3D" id="1.10.510.10">
    <property type="entry name" value="Transferase(Phosphotransferase) domain 1"/>
    <property type="match status" value="2"/>
</dbReference>
<keyword evidence="10" id="KW-0418">Kinase</keyword>
<accession>A0A1I8PUN9</accession>
<evidence type="ECO:0000256" key="4">
    <source>
        <dbReference type="ARBA" id="ARBA00018538"/>
    </source>
</evidence>
<feature type="region of interest" description="Disordered" evidence="15">
    <location>
        <begin position="475"/>
        <end position="533"/>
    </location>
</feature>
<evidence type="ECO:0000256" key="12">
    <source>
        <dbReference type="ARBA" id="ARBA00047899"/>
    </source>
</evidence>
<dbReference type="InterPro" id="IPR011009">
    <property type="entry name" value="Kinase-like_dom_sf"/>
</dbReference>
<dbReference type="GO" id="GO:0004674">
    <property type="term" value="F:protein serine/threonine kinase activity"/>
    <property type="evidence" value="ECO:0007669"/>
    <property type="project" value="UniProtKB-KW"/>
</dbReference>
<dbReference type="AlphaFoldDB" id="A0A1I8PUN9"/>
<evidence type="ECO:0000256" key="14">
    <source>
        <dbReference type="PROSITE-ProRule" id="PRU10141"/>
    </source>
</evidence>
<dbReference type="FunFam" id="1.10.510.10:FF:000405">
    <property type="entry name" value="Mitogen-activated protein kinase"/>
    <property type="match status" value="1"/>
</dbReference>
<dbReference type="InterPro" id="IPR050236">
    <property type="entry name" value="Ser_Thr_kinase_AGC"/>
</dbReference>
<sequence>MKCKSWSNKINNFVVRRLKFIKINGQQQQQQLPPLPTTSATLTVTATLPCAPTTPTAATAPAQQQYLNHCCNSTMPAMPTEKAATAVSLTENNFSELNFKELANTAAVVAATAAMATTATVPVNAGPMSTATSCRQQNAAHHHHQQQQQRHLCGCGNASAPEVTMRTKFMTNGHSSPLTAALATQNSSPSSSPQRLSIASNASSVSSNTTCCRLRYQQQQQQTSNGIGSVAGVGIEATAAAAAATTTTLASSQTSTSSGGSFAMSSASSTTNNSTNNLYPAKASPPAATAVTPPKKSAKDFYFGKYIGEGSFSNVYLASDVNTKREYAIKVCEKRQILRERKQDYIRREREVMHTLTNVPGFVNLSCTFQDARSLYFVMTYAKNGDLLPYINKVGSFDIDSTRHYAAELVLACEQMHRRNIVHRDLKPENILLDEDMHTLIADFGSVKILTAEEKIQANEFLLSGGIDFTKKARCQSGGSMRSDDDDYGDEDDEDYESTGSSGGSCGDGEVCGETDSPRVARRQQQPRYHRRRRGSFVGTAQYVSPEVLQNAPITPAADLWALGCIIYQMMSGLPPFRGSNDYVIFKEIIACNLDFPQGFDKDAEDLVKKLLKLNPAERLGAQEFISHYLTIRSHPFFKGVDFEAVRQTTPPPISPYLPDLVREEEEAYMLCDNLEPGLDDKQLTRLLGKELGCISDDDAGERKMSVNKAKPAITTTPASTPNSFQKSAKNSFDLSDLEKHKRLELQKTDKWHSFAEGEVILKKGFVNKRKGLFARRRMLLLTTGPRLIYIDPVQMVKKGEIPWSPELRAEAKNFKIFFVHTPNRTYYLDDPEGFGLQWVESIEKMHHLTYKEQINTSNSNAAAGIVGSSSSTSSSCSSNSTTNSNRLAMNLNNNNNNNNHSHSTSSVTKTSSAISSTSIAHKTSSLLTAPFTILKTASN</sequence>
<feature type="binding site" evidence="14">
    <location>
        <position position="330"/>
    </location>
    <ligand>
        <name>ATP</name>
        <dbReference type="ChEBI" id="CHEBI:30616"/>
    </ligand>
</feature>
<feature type="region of interest" description="Disordered" evidence="15">
    <location>
        <begin position="865"/>
        <end position="910"/>
    </location>
</feature>
<name>A0A1I8PUN9_STOCA</name>
<evidence type="ECO:0000256" key="11">
    <source>
        <dbReference type="ARBA" id="ARBA00022840"/>
    </source>
</evidence>
<evidence type="ECO:0000256" key="1">
    <source>
        <dbReference type="ARBA" id="ARBA00004496"/>
    </source>
</evidence>
<comment type="catalytic activity">
    <reaction evidence="13">
        <text>L-seryl-[protein] + ATP = O-phospho-L-seryl-[protein] + ADP + H(+)</text>
        <dbReference type="Rhea" id="RHEA:17989"/>
        <dbReference type="Rhea" id="RHEA-COMP:9863"/>
        <dbReference type="Rhea" id="RHEA-COMP:11604"/>
        <dbReference type="ChEBI" id="CHEBI:15378"/>
        <dbReference type="ChEBI" id="CHEBI:29999"/>
        <dbReference type="ChEBI" id="CHEBI:30616"/>
        <dbReference type="ChEBI" id="CHEBI:83421"/>
        <dbReference type="ChEBI" id="CHEBI:456216"/>
        <dbReference type="EC" id="2.7.11.1"/>
    </reaction>
</comment>
<dbReference type="PROSITE" id="PS00108">
    <property type="entry name" value="PROTEIN_KINASE_ST"/>
    <property type="match status" value="1"/>
</dbReference>
<keyword evidence="6" id="KW-0963">Cytoplasm</keyword>
<keyword evidence="7" id="KW-0723">Serine/threonine-protein kinase</keyword>
<evidence type="ECO:0000256" key="15">
    <source>
        <dbReference type="SAM" id="MobiDB-lite"/>
    </source>
</evidence>
<feature type="compositionally biased region" description="Acidic residues" evidence="15">
    <location>
        <begin position="484"/>
        <end position="497"/>
    </location>
</feature>
<dbReference type="Pfam" id="PF14593">
    <property type="entry name" value="PH_3"/>
    <property type="match status" value="1"/>
</dbReference>
<evidence type="ECO:0000313" key="18">
    <source>
        <dbReference type="Proteomes" id="UP000095300"/>
    </source>
</evidence>
<dbReference type="VEuPathDB" id="VectorBase:SCAU011296"/>
<keyword evidence="9 14" id="KW-0547">Nucleotide-binding</keyword>
<comment type="catalytic activity">
    <reaction evidence="12">
        <text>L-threonyl-[protein] + ATP = O-phospho-L-threonyl-[protein] + ADP + H(+)</text>
        <dbReference type="Rhea" id="RHEA:46608"/>
        <dbReference type="Rhea" id="RHEA-COMP:11060"/>
        <dbReference type="Rhea" id="RHEA-COMP:11605"/>
        <dbReference type="ChEBI" id="CHEBI:15378"/>
        <dbReference type="ChEBI" id="CHEBI:30013"/>
        <dbReference type="ChEBI" id="CHEBI:30616"/>
        <dbReference type="ChEBI" id="CHEBI:61977"/>
        <dbReference type="ChEBI" id="CHEBI:456216"/>
        <dbReference type="EC" id="2.7.11.1"/>
    </reaction>
</comment>
<keyword evidence="5" id="KW-0217">Developmental protein</keyword>
<dbReference type="PROSITE" id="PS50011">
    <property type="entry name" value="PROTEIN_KINASE_DOM"/>
    <property type="match status" value="1"/>
</dbReference>
<evidence type="ECO:0000256" key="3">
    <source>
        <dbReference type="ARBA" id="ARBA00012513"/>
    </source>
</evidence>
<dbReference type="Pfam" id="PF00069">
    <property type="entry name" value="Pkinase"/>
    <property type="match status" value="2"/>
</dbReference>
<dbReference type="GO" id="GO:0005737">
    <property type="term" value="C:cytoplasm"/>
    <property type="evidence" value="ECO:0007669"/>
    <property type="project" value="UniProtKB-SubCell"/>
</dbReference>
<dbReference type="Gene3D" id="2.30.29.30">
    <property type="entry name" value="Pleckstrin-homology domain (PH domain)/Phosphotyrosine-binding domain (PTB)"/>
    <property type="match status" value="1"/>
</dbReference>
<evidence type="ECO:0000256" key="9">
    <source>
        <dbReference type="ARBA" id="ARBA00022741"/>
    </source>
</evidence>
<keyword evidence="11 14" id="KW-0067">ATP-binding</keyword>
<evidence type="ECO:0000256" key="13">
    <source>
        <dbReference type="ARBA" id="ARBA00048679"/>
    </source>
</evidence>
<dbReference type="InterPro" id="IPR000719">
    <property type="entry name" value="Prot_kinase_dom"/>
</dbReference>
<dbReference type="CDD" id="cd01262">
    <property type="entry name" value="PH_PDK1"/>
    <property type="match status" value="1"/>
</dbReference>